<feature type="region of interest" description="Disordered" evidence="1">
    <location>
        <begin position="39"/>
        <end position="65"/>
    </location>
</feature>
<name>A0ABP9Z0S0_9FUNG</name>
<dbReference type="Gene3D" id="3.30.70.330">
    <property type="match status" value="1"/>
</dbReference>
<evidence type="ECO:0000256" key="1">
    <source>
        <dbReference type="SAM" id="MobiDB-lite"/>
    </source>
</evidence>
<evidence type="ECO:0000313" key="2">
    <source>
        <dbReference type="EMBL" id="GAA5812711.1"/>
    </source>
</evidence>
<feature type="compositionally biased region" description="Acidic residues" evidence="1">
    <location>
        <begin position="52"/>
        <end position="65"/>
    </location>
</feature>
<feature type="compositionally biased region" description="Polar residues" evidence="1">
    <location>
        <begin position="80"/>
        <end position="92"/>
    </location>
</feature>
<dbReference type="SUPFAM" id="SSF54928">
    <property type="entry name" value="RNA-binding domain, RBD"/>
    <property type="match status" value="1"/>
</dbReference>
<dbReference type="Proteomes" id="UP001473302">
    <property type="component" value="Unassembled WGS sequence"/>
</dbReference>
<evidence type="ECO:0000313" key="3">
    <source>
        <dbReference type="Proteomes" id="UP001473302"/>
    </source>
</evidence>
<keyword evidence="3" id="KW-1185">Reference proteome</keyword>
<dbReference type="InterPro" id="IPR035979">
    <property type="entry name" value="RBD_domain_sf"/>
</dbReference>
<sequence length="189" mass="20795">MVLCIYLDMVDLVIWTLLVLSPTALRNYRGLSKHLSWGTRCTGVSPPPPQLDADDGDDGDDIYEIDDSDIEFGSDAFFTPETSIDSGSANHTPENELNEEDEEDSDNTDDGNDGGKGYGYFTCNNLLHIESRLEIVIDPPISAGYAFVDFSTAANARLVTSRYNGVLMSNSLKQFKLNWASVGGLIDRR</sequence>
<protein>
    <recommendedName>
        <fullName evidence="4">RRM domain-containing protein</fullName>
    </recommendedName>
</protein>
<feature type="compositionally biased region" description="Acidic residues" evidence="1">
    <location>
        <begin position="96"/>
        <end position="112"/>
    </location>
</feature>
<gene>
    <name evidence="2" type="ORF">MFLAVUS_006169</name>
</gene>
<dbReference type="InterPro" id="IPR012677">
    <property type="entry name" value="Nucleotide-bd_a/b_plait_sf"/>
</dbReference>
<reference evidence="2 3" key="1">
    <citation type="submission" date="2024-04" db="EMBL/GenBank/DDBJ databases">
        <title>genome sequences of Mucor flavus KT1a and Helicostylum pulchrum KT1b strains isolated from the surface of a dry-aged beef.</title>
        <authorList>
            <person name="Toyotome T."/>
            <person name="Hosono M."/>
            <person name="Torimaru M."/>
            <person name="Fukuda K."/>
            <person name="Mikami N."/>
        </authorList>
    </citation>
    <scope>NUCLEOTIDE SEQUENCE [LARGE SCALE GENOMIC DNA]</scope>
    <source>
        <strain evidence="2 3">KT1a</strain>
    </source>
</reference>
<accession>A0ABP9Z0S0</accession>
<proteinExistence type="predicted"/>
<comment type="caution">
    <text evidence="2">The sequence shown here is derived from an EMBL/GenBank/DDBJ whole genome shotgun (WGS) entry which is preliminary data.</text>
</comment>
<evidence type="ECO:0008006" key="4">
    <source>
        <dbReference type="Google" id="ProtNLM"/>
    </source>
</evidence>
<organism evidence="2 3">
    <name type="scientific">Mucor flavus</name>
    <dbReference type="NCBI Taxonomy" id="439312"/>
    <lineage>
        <taxon>Eukaryota</taxon>
        <taxon>Fungi</taxon>
        <taxon>Fungi incertae sedis</taxon>
        <taxon>Mucoromycota</taxon>
        <taxon>Mucoromycotina</taxon>
        <taxon>Mucoromycetes</taxon>
        <taxon>Mucorales</taxon>
        <taxon>Mucorineae</taxon>
        <taxon>Mucoraceae</taxon>
        <taxon>Mucor</taxon>
    </lineage>
</organism>
<feature type="region of interest" description="Disordered" evidence="1">
    <location>
        <begin position="80"/>
        <end position="114"/>
    </location>
</feature>
<dbReference type="EMBL" id="BAABUK010000014">
    <property type="protein sequence ID" value="GAA5812711.1"/>
    <property type="molecule type" value="Genomic_DNA"/>
</dbReference>